<comment type="similarity">
    <text evidence="1">Belongs to the HAM1 NTPase family.</text>
</comment>
<dbReference type="Pfam" id="PF01725">
    <property type="entry name" value="Ham1p_like"/>
    <property type="match status" value="1"/>
</dbReference>
<comment type="caution">
    <text evidence="3">The sequence shown here is derived from an EMBL/GenBank/DDBJ whole genome shotgun (WGS) entry which is preliminary data.</text>
</comment>
<evidence type="ECO:0000313" key="3">
    <source>
        <dbReference type="EMBL" id="KKQ75381.1"/>
    </source>
</evidence>
<proteinExistence type="inferred from homology"/>
<dbReference type="GO" id="GO:0009143">
    <property type="term" value="P:nucleoside triphosphate catabolic process"/>
    <property type="evidence" value="ECO:0007669"/>
    <property type="project" value="InterPro"/>
</dbReference>
<protein>
    <submittedName>
        <fullName evidence="3">Nucleoside-triphosphatase (NTPase)</fullName>
    </submittedName>
</protein>
<gene>
    <name evidence="3" type="ORF">US96_C0012G0010</name>
</gene>
<dbReference type="InterPro" id="IPR002637">
    <property type="entry name" value="RdgB/HAM1"/>
</dbReference>
<name>A0A0G0NE46_9BACT</name>
<dbReference type="GO" id="GO:0005737">
    <property type="term" value="C:cytoplasm"/>
    <property type="evidence" value="ECO:0007669"/>
    <property type="project" value="TreeGrafter"/>
</dbReference>
<dbReference type="Proteomes" id="UP000034181">
    <property type="component" value="Unassembled WGS sequence"/>
</dbReference>
<dbReference type="GO" id="GO:0047429">
    <property type="term" value="F:nucleoside triphosphate diphosphatase activity"/>
    <property type="evidence" value="ECO:0007669"/>
    <property type="project" value="InterPro"/>
</dbReference>
<evidence type="ECO:0000313" key="4">
    <source>
        <dbReference type="Proteomes" id="UP000034181"/>
    </source>
</evidence>
<dbReference type="AlphaFoldDB" id="A0A0G0NE46"/>
<dbReference type="SUPFAM" id="SSF52972">
    <property type="entry name" value="ITPase-like"/>
    <property type="match status" value="1"/>
</dbReference>
<dbReference type="PANTHER" id="PTHR11067:SF9">
    <property type="entry name" value="INOSINE TRIPHOSPHATE PYROPHOSPHATASE"/>
    <property type="match status" value="1"/>
</dbReference>
<evidence type="ECO:0000256" key="1">
    <source>
        <dbReference type="ARBA" id="ARBA00008023"/>
    </source>
</evidence>
<reference evidence="3 4" key="1">
    <citation type="journal article" date="2015" name="Nature">
        <title>rRNA introns, odd ribosomes, and small enigmatic genomes across a large radiation of phyla.</title>
        <authorList>
            <person name="Brown C.T."/>
            <person name="Hug L.A."/>
            <person name="Thomas B.C."/>
            <person name="Sharon I."/>
            <person name="Castelle C.J."/>
            <person name="Singh A."/>
            <person name="Wilkins M.J."/>
            <person name="Williams K.H."/>
            <person name="Banfield J.F."/>
        </authorList>
    </citation>
    <scope>NUCLEOTIDE SEQUENCE [LARGE SCALE GENOMIC DNA]</scope>
</reference>
<dbReference type="InterPro" id="IPR029001">
    <property type="entry name" value="ITPase-like_fam"/>
</dbReference>
<keyword evidence="2" id="KW-0378">Hydrolase</keyword>
<evidence type="ECO:0000256" key="2">
    <source>
        <dbReference type="ARBA" id="ARBA00022801"/>
    </source>
</evidence>
<organism evidence="3 4">
    <name type="scientific">Candidatus Woesebacteria bacterium GW2011_GWB1_38_5b</name>
    <dbReference type="NCBI Taxonomy" id="1618569"/>
    <lineage>
        <taxon>Bacteria</taxon>
        <taxon>Candidatus Woeseibacteriota</taxon>
    </lineage>
</organism>
<dbReference type="Gene3D" id="3.90.950.10">
    <property type="match status" value="1"/>
</dbReference>
<sequence length="181" mass="20849">MKTILFVTSNERKIGEARLACDQYDIKVKQIKLSIDEIQSNDPKLISKHKAQSAYLAIKKPLVVTDTYWNIPALNGFPGGYMKDITKWFEPQDFLNLVKNKTDKRIAFGESITYIDSKQLKTFSKEFWGVFADKPRGIGNSIEQVAEFDGFTLGERREQGGFSHKPEDYVWVDFAKWLTKI</sequence>
<dbReference type="PANTHER" id="PTHR11067">
    <property type="entry name" value="INOSINE TRIPHOSPHATE PYROPHOSPHATASE/HAM1 PROTEIN"/>
    <property type="match status" value="1"/>
</dbReference>
<accession>A0A0G0NE46</accession>
<dbReference type="EMBL" id="LBUZ01000012">
    <property type="protein sequence ID" value="KKQ75381.1"/>
    <property type="molecule type" value="Genomic_DNA"/>
</dbReference>